<evidence type="ECO:0000313" key="1">
    <source>
        <dbReference type="EMBL" id="MFD1399592.1"/>
    </source>
</evidence>
<evidence type="ECO:0000313" key="2">
    <source>
        <dbReference type="Proteomes" id="UP001597199"/>
    </source>
</evidence>
<proteinExistence type="predicted"/>
<dbReference type="RefSeq" id="WP_204119316.1">
    <property type="nucleotide sequence ID" value="NZ_BOLV01000013.1"/>
</dbReference>
<reference evidence="2" key="1">
    <citation type="journal article" date="2019" name="Int. J. Syst. Evol. Microbiol.">
        <title>The Global Catalogue of Microorganisms (GCM) 10K type strain sequencing project: providing services to taxonomists for standard genome sequencing and annotation.</title>
        <authorList>
            <consortium name="The Broad Institute Genomics Platform"/>
            <consortium name="The Broad Institute Genome Sequencing Center for Infectious Disease"/>
            <person name="Wu L."/>
            <person name="Ma J."/>
        </authorList>
    </citation>
    <scope>NUCLEOTIDE SEQUENCE [LARGE SCALE GENOMIC DNA]</scope>
    <source>
        <strain evidence="2">CCM 9110</strain>
    </source>
</reference>
<comment type="caution">
    <text evidence="1">The sequence shown here is derived from an EMBL/GenBank/DDBJ whole genome shotgun (WGS) entry which is preliminary data.</text>
</comment>
<dbReference type="EMBL" id="JBHTOA010000034">
    <property type="protein sequence ID" value="MFD1399592.1"/>
    <property type="molecule type" value="Genomic_DNA"/>
</dbReference>
<name>A0ABW4BKI4_9LACO</name>
<organism evidence="1 2">
    <name type="scientific">Lacticaseibacillus suilingensis</name>
    <dbReference type="NCBI Taxonomy" id="2799577"/>
    <lineage>
        <taxon>Bacteria</taxon>
        <taxon>Bacillati</taxon>
        <taxon>Bacillota</taxon>
        <taxon>Bacilli</taxon>
        <taxon>Lactobacillales</taxon>
        <taxon>Lactobacillaceae</taxon>
        <taxon>Lacticaseibacillus</taxon>
    </lineage>
</organism>
<accession>A0ABW4BKI4</accession>
<protein>
    <submittedName>
        <fullName evidence="1">Uncharacterized protein</fullName>
    </submittedName>
</protein>
<gene>
    <name evidence="1" type="ORF">ACFQ41_09770</name>
</gene>
<keyword evidence="2" id="KW-1185">Reference proteome</keyword>
<sequence length="94" mass="10357">MDNQTQLVTAMQTLAEALEHRAPAAATTKLISETATSLAQCNGVAFTGTFQQFLNQVPVTKFSDGLSFTPEEHRLWQQVEAHKQLGNNLWAARV</sequence>
<dbReference type="Proteomes" id="UP001597199">
    <property type="component" value="Unassembled WGS sequence"/>
</dbReference>